<dbReference type="OrthoDB" id="6158185at2759"/>
<proteinExistence type="predicted"/>
<feature type="disulfide bond" evidence="1">
    <location>
        <begin position="1234"/>
        <end position="1243"/>
    </location>
</feature>
<evidence type="ECO:0000256" key="1">
    <source>
        <dbReference type="PROSITE-ProRule" id="PRU00076"/>
    </source>
</evidence>
<keyword evidence="1" id="KW-0245">EGF-like domain</keyword>
<feature type="disulfide bond" evidence="1">
    <location>
        <begin position="540"/>
        <end position="557"/>
    </location>
</feature>
<evidence type="ECO:0000256" key="4">
    <source>
        <dbReference type="SAM" id="SignalP"/>
    </source>
</evidence>
<feature type="disulfide bond" evidence="1">
    <location>
        <begin position="930"/>
        <end position="939"/>
    </location>
</feature>
<keyword evidence="6" id="KW-1185">Reference proteome</keyword>
<feature type="domain" description="EGF-like" evidence="5">
    <location>
        <begin position="903"/>
        <end position="940"/>
    </location>
</feature>
<organism evidence="6 7">
    <name type="scientific">Crassostrea virginica</name>
    <name type="common">Eastern oyster</name>
    <dbReference type="NCBI Taxonomy" id="6565"/>
    <lineage>
        <taxon>Eukaryota</taxon>
        <taxon>Metazoa</taxon>
        <taxon>Spiralia</taxon>
        <taxon>Lophotrochozoa</taxon>
        <taxon>Mollusca</taxon>
        <taxon>Bivalvia</taxon>
        <taxon>Autobranchia</taxon>
        <taxon>Pteriomorphia</taxon>
        <taxon>Ostreida</taxon>
        <taxon>Ostreoidea</taxon>
        <taxon>Ostreidae</taxon>
        <taxon>Crassostrea</taxon>
    </lineage>
</organism>
<dbReference type="InterPro" id="IPR051830">
    <property type="entry name" value="NOTCH_homolog"/>
</dbReference>
<dbReference type="InterPro" id="IPR000742">
    <property type="entry name" value="EGF"/>
</dbReference>
<dbReference type="PROSITE" id="PS50026">
    <property type="entry name" value="EGF_3"/>
    <property type="match status" value="4"/>
</dbReference>
<evidence type="ECO:0000313" key="7">
    <source>
        <dbReference type="RefSeq" id="XP_022330114.1"/>
    </source>
</evidence>
<dbReference type="PANTHER" id="PTHR24033">
    <property type="entry name" value="EGF-LIKE DOMAIN-CONTAINING PROTEIN"/>
    <property type="match status" value="1"/>
</dbReference>
<comment type="caution">
    <text evidence="1">Lacks conserved residue(s) required for the propagation of feature annotation.</text>
</comment>
<feature type="compositionally biased region" description="Polar residues" evidence="2">
    <location>
        <begin position="1727"/>
        <end position="1894"/>
    </location>
</feature>
<dbReference type="SMART" id="SM00181">
    <property type="entry name" value="EGF"/>
    <property type="match status" value="6"/>
</dbReference>
<dbReference type="KEGG" id="cvn:111128657"/>
<keyword evidence="1" id="KW-1015">Disulfide bond</keyword>
<sequence>MKVLLLLSIGCFLSDPIFAIYGGCMSYSSNPSSVSGHIQVKLFFLNGWKLHKGPCYNCSKSDEGYIVTARRKQYIIDKNDKEVFGIWKLEVELKGTEVSKQAIITDEVNDHIEDTVLMVNENEGWELESSEISLDIDMTNVPGRRFDIMFINTNDNILTNMSHSVQVVLQVKVDPHDRTDTKKPNNSPVVLVKPYYSVEFGHKYVIPIPVIDNDDDFIECEISSFIEAGSLSSSVKYLRERKVVNIDNKECTLTINLESTGFNVGDTFALPVTVKDYSRKDIVSASIHTAYVNPIGRVTALMYFKVTNKTEPPQFVSPTPPNNQEYTVYVGGDFHVSVYAKPKHTARRIVKFNFLRRDGIRVNQTTIQKDKWDPLAVYISMKWSPVKSDIGKHIICANAEDSFGISTVELHCFKINVKVNKFRPQPSILGKPYFASFPEIQDIVCPLGSYCRFPVYAATNSPGGIKSIQSTQMSVENVTIQYSQHVINGTIDTKVAQVEFLASEPGPRQICLNATDIVAWTVRCLIVVVRRPDPCGLKPCHYNNRCTAVSDNSDFQCICDELHEGPLCEKEKKFCRDNPCIHSTNCMDIKTFPYFLCLSCPSGKTGVRCDVDIDKCHGSKCSEDYICQQDETSFSCLKGIVTKNCPSGCINGGSSVCVEDNCVCALGFKKDGTCSSKDELYGLSSKGPYFISPTPELGSVITCSFNMDVCQFPVYISSDETPKLLFYNDTDISKSTVRKMNLSQSKNYGNGLYQVSILLSKRNDKDPKFAEFDVCVSVAKTTSPLNVTDRRCFHVVDKGLPLGEYPISHCTFAEPSPQSHSIIGCRRGEPCHFYVYTDTAGGSCPDIITQDRSTGIFSPISSSEGCRNEVVYTNTSSVGTRAVCLMVCSKGESRCYQINVNNIIDNCVSHPCKNGGFCQTFSSGEIKCHCQNGFWGKFCENGFCDNGFCRNDAVCYSNNGNLKCLCPLGFKGPKCDLKFNENITDAIENGGHFTGISLIEIVTCHIHAICHVPLSITRNVHSMPEIKVGYSDKMLEVHSMTMEASENAGGVVRAVVNLVGRELGLKTICLDSVATPITAKVEDEICFKIKVIEGHNFEPQQIDPHFINPTLPDSTVLQCTVNEQCHLSFWVAGAIGVEHCPPLDADKTIMDGVHINPLRAAAHNPCIYDSVILTDNPRDLHVCFYVPSQVATKDRRCYLVHVLPQQTVKGSCAGQFCYNAGFCDGSSSTSVCLCRLGFSGHDCSQEVGVPQGIKSYPALQPIFGDLALPKSVKCPLLKDCVIPFSVTNTNGSDLFNLTWNGTNIDAVNFQTTGIQGSRDVLGKAVIVHATTGTDKLCLSLTSPFSKEFNYDTICCLIETESTNANPPIDYGQGLFSSPSPSNNSELVCTPGQPCHIKYTLSKDQNQKCPTIVDRSEFPVHIFTRLSSEKCEHDAYIISNASYKGNRDYCLQLSSSGILGPIRCIKVHFENHVLPMLPSTTTTTTTTTQTTTMDITTDTTRLSSKTNVDSAKSTYDSIPFSKSNIDYSTMSSTGSDKIYSSIARTINYATTTVSFDKSESPSVTSRNVESLTVTSDNAISNTITDRTTALNTRYTQLMNDSSKQSDVPTVTNGVASTLATDHTTSSNVTAYIPQLTTTSKEKGTIKVSTDTAPLSTRSSVQPTTSSDDAPLSTRSSVQPTTSSDDAPLSTRSSVQPTTSTDDAPLSTRSSMQSATSTDDAPTSTHSSVQPATSSDNAPASTLTSVQPATSSDNAPTSTLTSVQPATSSDNAPASTHSSVQHAKSTDDAPTSTHSSVQHAKSTDDAPTSTHSSVQHAKSTDDAPTSTHSSVQHAKSTDDAPTSTHSSVQHAKSTDDAPTSTHSSVQPATSSDDAPSTHSSVQAATSASAKGISTGSQDILDTTNARLGRLTTLPNSGKPTCDVAKVKDQVRSGRVECVCVHPITGESTRIISANPTVSRRSLGLAAGFGAGLVTAGLGLLSLLRILSKRYCKAIKSEHGQQHKTEEK</sequence>
<feature type="transmembrane region" description="Helical" evidence="3">
    <location>
        <begin position="1960"/>
        <end position="1984"/>
    </location>
</feature>
<dbReference type="RefSeq" id="XP_022330114.1">
    <property type="nucleotide sequence ID" value="XM_022474406.1"/>
</dbReference>
<reference evidence="7" key="1">
    <citation type="submission" date="2025-08" db="UniProtKB">
        <authorList>
            <consortium name="RefSeq"/>
        </authorList>
    </citation>
    <scope>IDENTIFICATION</scope>
    <source>
        <tissue evidence="7">Whole sample</tissue>
    </source>
</reference>
<feature type="domain" description="EGF-like" evidence="5">
    <location>
        <begin position="941"/>
        <end position="976"/>
    </location>
</feature>
<feature type="chain" id="PRO_5034511814" evidence="4">
    <location>
        <begin position="20"/>
        <end position="2005"/>
    </location>
</feature>
<protein>
    <submittedName>
        <fullName evidence="7">Uncharacterized protein LOC111128657 isoform X1</fullName>
    </submittedName>
</protein>
<evidence type="ECO:0000313" key="6">
    <source>
        <dbReference type="Proteomes" id="UP000694844"/>
    </source>
</evidence>
<keyword evidence="4" id="KW-0732">Signal</keyword>
<evidence type="ECO:0000256" key="2">
    <source>
        <dbReference type="SAM" id="MobiDB-lite"/>
    </source>
</evidence>
<gene>
    <name evidence="7" type="primary">LOC111128657</name>
</gene>
<dbReference type="PROSITE" id="PS00022">
    <property type="entry name" value="EGF_1"/>
    <property type="match status" value="4"/>
</dbReference>
<feature type="compositionally biased region" description="Low complexity" evidence="2">
    <location>
        <begin position="1712"/>
        <end position="1726"/>
    </location>
</feature>
<feature type="disulfide bond" evidence="1">
    <location>
        <begin position="966"/>
        <end position="975"/>
    </location>
</feature>
<evidence type="ECO:0000259" key="5">
    <source>
        <dbReference type="PROSITE" id="PS50026"/>
    </source>
</evidence>
<feature type="compositionally biased region" description="Polar residues" evidence="2">
    <location>
        <begin position="1645"/>
        <end position="1711"/>
    </location>
</feature>
<keyword evidence="3" id="KW-0472">Membrane</keyword>
<keyword evidence="3" id="KW-0812">Transmembrane</keyword>
<keyword evidence="3" id="KW-1133">Transmembrane helix</keyword>
<accession>A0A8B8DRD3</accession>
<dbReference type="Proteomes" id="UP000694844">
    <property type="component" value="Chromosome 4"/>
</dbReference>
<name>A0A8B8DRD3_CRAVI</name>
<dbReference type="PROSITE" id="PS01186">
    <property type="entry name" value="EGF_2"/>
    <property type="match status" value="3"/>
</dbReference>
<dbReference type="GeneID" id="111128657"/>
<dbReference type="Gene3D" id="2.10.25.10">
    <property type="entry name" value="Laminin"/>
    <property type="match status" value="3"/>
</dbReference>
<feature type="signal peptide" evidence="4">
    <location>
        <begin position="1"/>
        <end position="19"/>
    </location>
</feature>
<dbReference type="PANTHER" id="PTHR24033:SF151">
    <property type="entry name" value="NOTCH 2"/>
    <property type="match status" value="1"/>
</dbReference>
<feature type="domain" description="EGF-like" evidence="5">
    <location>
        <begin position="531"/>
        <end position="569"/>
    </location>
</feature>
<feature type="disulfide bond" evidence="1">
    <location>
        <begin position="559"/>
        <end position="568"/>
    </location>
</feature>
<dbReference type="SUPFAM" id="SSF57196">
    <property type="entry name" value="EGF/Laminin"/>
    <property type="match status" value="2"/>
</dbReference>
<evidence type="ECO:0000256" key="3">
    <source>
        <dbReference type="SAM" id="Phobius"/>
    </source>
</evidence>
<feature type="region of interest" description="Disordered" evidence="2">
    <location>
        <begin position="1640"/>
        <end position="1894"/>
    </location>
</feature>
<feature type="domain" description="EGF-like" evidence="5">
    <location>
        <begin position="1208"/>
        <end position="1244"/>
    </location>
</feature>